<protein>
    <submittedName>
        <fullName evidence="2">Uncharacterized protein</fullName>
    </submittedName>
</protein>
<organism evidence="2 3">
    <name type="scientific">Leptolinea tardivitalis</name>
    <dbReference type="NCBI Taxonomy" id="229920"/>
    <lineage>
        <taxon>Bacteria</taxon>
        <taxon>Bacillati</taxon>
        <taxon>Chloroflexota</taxon>
        <taxon>Anaerolineae</taxon>
        <taxon>Anaerolineales</taxon>
        <taxon>Anaerolineaceae</taxon>
        <taxon>Leptolinea</taxon>
    </lineage>
</organism>
<keyword evidence="3" id="KW-1185">Reference proteome</keyword>
<accession>A0A0P6X854</accession>
<keyword evidence="1" id="KW-0812">Transmembrane</keyword>
<comment type="caution">
    <text evidence="2">The sequence shown here is derived from an EMBL/GenBank/DDBJ whole genome shotgun (WGS) entry which is preliminary data.</text>
</comment>
<sequence>MPKRHYLVIVGKVTLNNELISIFLYGISAWKIVAGSGHLYPLWVFLALNGLARELPKESKTPALAD</sequence>
<reference evidence="2 3" key="1">
    <citation type="submission" date="2015-07" db="EMBL/GenBank/DDBJ databases">
        <title>Genome sequence of Leptolinea tardivitalis DSM 16556.</title>
        <authorList>
            <person name="Hemp J."/>
            <person name="Ward L.M."/>
            <person name="Pace L.A."/>
            <person name="Fischer W.W."/>
        </authorList>
    </citation>
    <scope>NUCLEOTIDE SEQUENCE [LARGE SCALE GENOMIC DNA]</scope>
    <source>
        <strain evidence="2 3">YMTK-2</strain>
    </source>
</reference>
<proteinExistence type="predicted"/>
<evidence type="ECO:0000256" key="1">
    <source>
        <dbReference type="SAM" id="Phobius"/>
    </source>
</evidence>
<dbReference type="AlphaFoldDB" id="A0A0P6X854"/>
<dbReference type="EMBL" id="LGCK01000014">
    <property type="protein sequence ID" value="KPL70382.1"/>
    <property type="molecule type" value="Genomic_DNA"/>
</dbReference>
<keyword evidence="1" id="KW-0472">Membrane</keyword>
<evidence type="ECO:0000313" key="3">
    <source>
        <dbReference type="Proteomes" id="UP000050430"/>
    </source>
</evidence>
<gene>
    <name evidence="2" type="ORF">ADM99_14600</name>
</gene>
<evidence type="ECO:0000313" key="2">
    <source>
        <dbReference type="EMBL" id="KPL70382.1"/>
    </source>
</evidence>
<name>A0A0P6X854_9CHLR</name>
<dbReference type="Proteomes" id="UP000050430">
    <property type="component" value="Unassembled WGS sequence"/>
</dbReference>
<feature type="transmembrane region" description="Helical" evidence="1">
    <location>
        <begin position="20"/>
        <end position="48"/>
    </location>
</feature>
<keyword evidence="1" id="KW-1133">Transmembrane helix</keyword>